<dbReference type="PATRIC" id="fig|37919.13.peg.3835"/>
<dbReference type="Gene3D" id="3.20.20.140">
    <property type="entry name" value="Metal-dependent hydrolases"/>
    <property type="match status" value="1"/>
</dbReference>
<feature type="domain" description="Amidohydrolase-related" evidence="1">
    <location>
        <begin position="139"/>
        <end position="303"/>
    </location>
</feature>
<dbReference type="AlphaFoldDB" id="A0A1B1K6Y5"/>
<protein>
    <recommendedName>
        <fullName evidence="1">Amidohydrolase-related domain-containing protein</fullName>
    </recommendedName>
</protein>
<accession>A0A1B1K6Y5</accession>
<dbReference type="SUPFAM" id="SSF51556">
    <property type="entry name" value="Metallo-dependent hydrolases"/>
    <property type="match status" value="1"/>
</dbReference>
<sequence length="305" mass="33982">MASAQWIDTHVHLVDFLQHPAAVHGLRDTLVDAGAQRAVVFGLPLKKKWSTAEPVRPDYYLDDNAPCHYHSLTDAIVLDLLPELESDGRLTVAPLVCGFDPTDRLAVEHLEFVWNRTDRWAGVGEVMFRHDDLTNLTLGEVPSPDHVAMDEVLAFCAEKQVPISLHHDSASMGMPGRHEYIGALERALERHRSTSVVWCHAGVSRRVDPSGQLGLVRELLGRHPNLTVELSWVLLDRIVDGSDVAADWVEVITRHRDRFVVGTDTVGRAETVKTRGRQIRTLLGALPVPVAHQVAVVNAERLWFS</sequence>
<reference evidence="2 3" key="1">
    <citation type="submission" date="2014-07" db="EMBL/GenBank/DDBJ databases">
        <authorList>
            <person name="Zhang J.E."/>
            <person name="Yang H."/>
            <person name="Guo J."/>
            <person name="Deng Z."/>
            <person name="Luo H."/>
            <person name="Luo M."/>
            <person name="Zhao B."/>
        </authorList>
    </citation>
    <scope>NUCLEOTIDE SEQUENCE [LARGE SCALE GENOMIC DNA]</scope>
    <source>
        <strain evidence="2 3">1CP</strain>
    </source>
</reference>
<dbReference type="InterPro" id="IPR032466">
    <property type="entry name" value="Metal_Hydrolase"/>
</dbReference>
<proteinExistence type="predicted"/>
<name>A0A1B1K6Y5_RHOOP</name>
<evidence type="ECO:0000259" key="1">
    <source>
        <dbReference type="Pfam" id="PF04909"/>
    </source>
</evidence>
<gene>
    <name evidence="2" type="ORF">R1CP_18455</name>
</gene>
<dbReference type="EMBL" id="CP009111">
    <property type="protein sequence ID" value="ANS28375.1"/>
    <property type="molecule type" value="Genomic_DNA"/>
</dbReference>
<dbReference type="InterPro" id="IPR006680">
    <property type="entry name" value="Amidohydro-rel"/>
</dbReference>
<dbReference type="Pfam" id="PF04909">
    <property type="entry name" value="Amidohydro_2"/>
    <property type="match status" value="1"/>
</dbReference>
<organism evidence="2 3">
    <name type="scientific">Rhodococcus opacus</name>
    <name type="common">Nocardia opaca</name>
    <dbReference type="NCBI Taxonomy" id="37919"/>
    <lineage>
        <taxon>Bacteria</taxon>
        <taxon>Bacillati</taxon>
        <taxon>Actinomycetota</taxon>
        <taxon>Actinomycetes</taxon>
        <taxon>Mycobacteriales</taxon>
        <taxon>Nocardiaceae</taxon>
        <taxon>Rhodococcus</taxon>
    </lineage>
</organism>
<evidence type="ECO:0000313" key="2">
    <source>
        <dbReference type="EMBL" id="ANS28375.1"/>
    </source>
</evidence>
<dbReference type="GO" id="GO:0016787">
    <property type="term" value="F:hydrolase activity"/>
    <property type="evidence" value="ECO:0007669"/>
    <property type="project" value="InterPro"/>
</dbReference>
<dbReference type="RefSeq" id="WP_065491207.1">
    <property type="nucleotide sequence ID" value="NZ_CP009111.1"/>
</dbReference>
<evidence type="ECO:0000313" key="3">
    <source>
        <dbReference type="Proteomes" id="UP000186108"/>
    </source>
</evidence>
<dbReference type="Proteomes" id="UP000186108">
    <property type="component" value="Chromosome"/>
</dbReference>